<evidence type="ECO:0000313" key="1">
    <source>
        <dbReference type="EMBL" id="EWM23950.1"/>
    </source>
</evidence>
<dbReference type="Proteomes" id="UP000019335">
    <property type="component" value="Chromosome 15"/>
</dbReference>
<dbReference type="AlphaFoldDB" id="W7TAA9"/>
<gene>
    <name evidence="1" type="ORF">Naga_100027g8</name>
</gene>
<evidence type="ECO:0000313" key="2">
    <source>
        <dbReference type="Proteomes" id="UP000019335"/>
    </source>
</evidence>
<comment type="caution">
    <text evidence="1">The sequence shown here is derived from an EMBL/GenBank/DDBJ whole genome shotgun (WGS) entry which is preliminary data.</text>
</comment>
<dbReference type="EMBL" id="AZIL01001411">
    <property type="protein sequence ID" value="EWM23950.1"/>
    <property type="molecule type" value="Genomic_DNA"/>
</dbReference>
<proteinExistence type="predicted"/>
<accession>W7TAA9</accession>
<keyword evidence="2" id="KW-1185">Reference proteome</keyword>
<sequence>MGDEPMKLQLLSNSNGVLATELVGVDDDYQTFSYAYKFTTNQGGFLCRRYDVFDAVGLRCCDVRWALGKLRIVMLPDGYVTEKCKPSTEWLGKHDISEWAPASRDFQKQWQQMVKDELLSCRKDLLANTLHHFRDLCKDNPDTKEALRDLVLVDDEDVDSVVNNFAGEFKRTKLTEKIWKSVKL</sequence>
<dbReference type="OrthoDB" id="10298291at2759"/>
<reference evidence="1 2" key="1">
    <citation type="journal article" date="2014" name="Mol. Plant">
        <title>Chromosome Scale Genome Assembly and Transcriptome Profiling of Nannochloropsis gaditana in Nitrogen Depletion.</title>
        <authorList>
            <person name="Corteggiani Carpinelli E."/>
            <person name="Telatin A."/>
            <person name="Vitulo N."/>
            <person name="Forcato C."/>
            <person name="D'Angelo M."/>
            <person name="Schiavon R."/>
            <person name="Vezzi A."/>
            <person name="Giacometti G.M."/>
            <person name="Morosinotto T."/>
            <person name="Valle G."/>
        </authorList>
    </citation>
    <scope>NUCLEOTIDE SEQUENCE [LARGE SCALE GENOMIC DNA]</scope>
    <source>
        <strain evidence="1 2">B-31</strain>
    </source>
</reference>
<organism evidence="1 2">
    <name type="scientific">Nannochloropsis gaditana</name>
    <dbReference type="NCBI Taxonomy" id="72520"/>
    <lineage>
        <taxon>Eukaryota</taxon>
        <taxon>Sar</taxon>
        <taxon>Stramenopiles</taxon>
        <taxon>Ochrophyta</taxon>
        <taxon>Eustigmatophyceae</taxon>
        <taxon>Eustigmatales</taxon>
        <taxon>Monodopsidaceae</taxon>
        <taxon>Nannochloropsis</taxon>
    </lineage>
</organism>
<name>W7TAA9_9STRA</name>
<protein>
    <submittedName>
        <fullName evidence="1">Uncharacterized protein</fullName>
    </submittedName>
</protein>